<reference evidence="2" key="2">
    <citation type="submission" date="2022-03" db="EMBL/GenBank/DDBJ databases">
        <title>Draft title - Genomic analysis of global carrot germplasm unveils the trajectory of domestication and the origin of high carotenoid orange carrot.</title>
        <authorList>
            <person name="Iorizzo M."/>
            <person name="Ellison S."/>
            <person name="Senalik D."/>
            <person name="Macko-Podgorni A."/>
            <person name="Grzebelus D."/>
            <person name="Bostan H."/>
            <person name="Rolling W."/>
            <person name="Curaba J."/>
            <person name="Simon P."/>
        </authorList>
    </citation>
    <scope>NUCLEOTIDE SEQUENCE</scope>
    <source>
        <tissue evidence="2">Leaf</tissue>
    </source>
</reference>
<dbReference type="PANTHER" id="PTHR33513:SF4">
    <property type="entry name" value="GB|AAF04428.1"/>
    <property type="match status" value="1"/>
</dbReference>
<evidence type="ECO:0000313" key="2">
    <source>
        <dbReference type="EMBL" id="WOG88631.1"/>
    </source>
</evidence>
<reference evidence="2" key="1">
    <citation type="journal article" date="2016" name="Nat. Genet.">
        <title>A high-quality carrot genome assembly provides new insights into carotenoid accumulation and asterid genome evolution.</title>
        <authorList>
            <person name="Iorizzo M."/>
            <person name="Ellison S."/>
            <person name="Senalik D."/>
            <person name="Zeng P."/>
            <person name="Satapoomin P."/>
            <person name="Huang J."/>
            <person name="Bowman M."/>
            <person name="Iovene M."/>
            <person name="Sanseverino W."/>
            <person name="Cavagnaro P."/>
            <person name="Yildiz M."/>
            <person name="Macko-Podgorni A."/>
            <person name="Moranska E."/>
            <person name="Grzebelus E."/>
            <person name="Grzebelus D."/>
            <person name="Ashrafi H."/>
            <person name="Zheng Z."/>
            <person name="Cheng S."/>
            <person name="Spooner D."/>
            <person name="Van Deynze A."/>
            <person name="Simon P."/>
        </authorList>
    </citation>
    <scope>NUCLEOTIDE SEQUENCE</scope>
    <source>
        <tissue evidence="2">Leaf</tissue>
    </source>
</reference>
<gene>
    <name evidence="2" type="ORF">DCAR_0207866</name>
</gene>
<sequence>MSRDGMNSMALSSVSVGRGNFMANDEQAKNCCRHFQMPVHYPRYSRPEYESMPEWKVNCLLAQYGLPVSGDVNQKRKFAIGAFLWSC</sequence>
<dbReference type="Proteomes" id="UP000077755">
    <property type="component" value="Chromosome 2"/>
</dbReference>
<dbReference type="InterPro" id="IPR056139">
    <property type="entry name" value="DUF7722"/>
</dbReference>
<evidence type="ECO:0000313" key="3">
    <source>
        <dbReference type="Proteomes" id="UP000077755"/>
    </source>
</evidence>
<dbReference type="AlphaFoldDB" id="A0AAF0WHH1"/>
<accession>A0AAF0WHH1</accession>
<proteinExistence type="predicted"/>
<keyword evidence="3" id="KW-1185">Reference proteome</keyword>
<protein>
    <recommendedName>
        <fullName evidence="1">DUF7722 domain-containing protein</fullName>
    </recommendedName>
</protein>
<feature type="domain" description="DUF7722" evidence="1">
    <location>
        <begin position="41"/>
        <end position="86"/>
    </location>
</feature>
<evidence type="ECO:0000259" key="1">
    <source>
        <dbReference type="Pfam" id="PF24847"/>
    </source>
</evidence>
<dbReference type="EMBL" id="CP093344">
    <property type="protein sequence ID" value="WOG88631.1"/>
    <property type="molecule type" value="Genomic_DNA"/>
</dbReference>
<dbReference type="PANTHER" id="PTHR33513">
    <property type="entry name" value="OS06G0523300 PROTEIN"/>
    <property type="match status" value="1"/>
</dbReference>
<dbReference type="Pfam" id="PF24847">
    <property type="entry name" value="DUF7722"/>
    <property type="match status" value="1"/>
</dbReference>
<organism evidence="2 3">
    <name type="scientific">Daucus carota subsp. sativus</name>
    <name type="common">Carrot</name>
    <dbReference type="NCBI Taxonomy" id="79200"/>
    <lineage>
        <taxon>Eukaryota</taxon>
        <taxon>Viridiplantae</taxon>
        <taxon>Streptophyta</taxon>
        <taxon>Embryophyta</taxon>
        <taxon>Tracheophyta</taxon>
        <taxon>Spermatophyta</taxon>
        <taxon>Magnoliopsida</taxon>
        <taxon>eudicotyledons</taxon>
        <taxon>Gunneridae</taxon>
        <taxon>Pentapetalae</taxon>
        <taxon>asterids</taxon>
        <taxon>campanulids</taxon>
        <taxon>Apiales</taxon>
        <taxon>Apiaceae</taxon>
        <taxon>Apioideae</taxon>
        <taxon>Scandiceae</taxon>
        <taxon>Daucinae</taxon>
        <taxon>Daucus</taxon>
        <taxon>Daucus sect. Daucus</taxon>
    </lineage>
</organism>
<name>A0AAF0WHH1_DAUCS</name>